<name>A0AAW1WKX7_RUBAR</name>
<dbReference type="PANTHER" id="PTHR12242:SF29">
    <property type="entry name" value="TRANSMEMBRANE PROTEIN"/>
    <property type="match status" value="1"/>
</dbReference>
<keyword evidence="3" id="KW-1185">Reference proteome</keyword>
<proteinExistence type="predicted"/>
<feature type="transmembrane region" description="Helical" evidence="1">
    <location>
        <begin position="220"/>
        <end position="241"/>
    </location>
</feature>
<evidence type="ECO:0000256" key="1">
    <source>
        <dbReference type="SAM" id="Phobius"/>
    </source>
</evidence>
<gene>
    <name evidence="2" type="ORF">M0R45_033654</name>
</gene>
<feature type="transmembrane region" description="Helical" evidence="1">
    <location>
        <begin position="18"/>
        <end position="39"/>
    </location>
</feature>
<sequence length="327" mass="37586">MELAVTDDTTALNYWLNWRVLLCSIWVLAPMVVALLMICKYEGSDHLKSDQGESQQEVNRDLCGDEAWRPCLKMIHPLWLLAYRVIAFSLLLATLIAKVVLSGGGIFFYYTQWTFTLLTICFGCGSLLSIYGCFWYDKTRSMGLGVHHVGSEAENGTYIPLEHEDKGSNYQEENYVLPVAIKCSYVFQAIFQMNAGAVMLTDCIYWLIIYPFLTIKDYNLSFITVAMHTVNAVLLLGDALLNCLQVPLVRISLFVLWTGTFVIFQWTIHAFVSIWWPYPFLDLSSPYSPVWYLLVALMHIPCYASFTLIVRSKHYLLSRWFPLSYRC</sequence>
<keyword evidence="1" id="KW-0812">Transmembrane</keyword>
<keyword evidence="1" id="KW-1133">Transmembrane helix</keyword>
<dbReference type="PANTHER" id="PTHR12242">
    <property type="entry name" value="OS02G0130600 PROTEIN-RELATED"/>
    <property type="match status" value="1"/>
</dbReference>
<protein>
    <submittedName>
        <fullName evidence="2">Uncharacterized protein</fullName>
    </submittedName>
</protein>
<dbReference type="EMBL" id="JBEDUW010000006">
    <property type="protein sequence ID" value="KAK9925327.1"/>
    <property type="molecule type" value="Genomic_DNA"/>
</dbReference>
<feature type="transmembrane region" description="Helical" evidence="1">
    <location>
        <begin position="185"/>
        <end position="208"/>
    </location>
</feature>
<accession>A0AAW1WKX7</accession>
<feature type="transmembrane region" description="Helical" evidence="1">
    <location>
        <begin position="113"/>
        <end position="134"/>
    </location>
</feature>
<organism evidence="2 3">
    <name type="scientific">Rubus argutus</name>
    <name type="common">Southern blackberry</name>
    <dbReference type="NCBI Taxonomy" id="59490"/>
    <lineage>
        <taxon>Eukaryota</taxon>
        <taxon>Viridiplantae</taxon>
        <taxon>Streptophyta</taxon>
        <taxon>Embryophyta</taxon>
        <taxon>Tracheophyta</taxon>
        <taxon>Spermatophyta</taxon>
        <taxon>Magnoliopsida</taxon>
        <taxon>eudicotyledons</taxon>
        <taxon>Gunneridae</taxon>
        <taxon>Pentapetalae</taxon>
        <taxon>rosids</taxon>
        <taxon>fabids</taxon>
        <taxon>Rosales</taxon>
        <taxon>Rosaceae</taxon>
        <taxon>Rosoideae</taxon>
        <taxon>Rosoideae incertae sedis</taxon>
        <taxon>Rubus</taxon>
    </lineage>
</organism>
<feature type="transmembrane region" description="Helical" evidence="1">
    <location>
        <begin position="253"/>
        <end position="278"/>
    </location>
</feature>
<evidence type="ECO:0000313" key="3">
    <source>
        <dbReference type="Proteomes" id="UP001457282"/>
    </source>
</evidence>
<dbReference type="Proteomes" id="UP001457282">
    <property type="component" value="Unassembled WGS sequence"/>
</dbReference>
<dbReference type="GO" id="GO:0016020">
    <property type="term" value="C:membrane"/>
    <property type="evidence" value="ECO:0007669"/>
    <property type="project" value="TreeGrafter"/>
</dbReference>
<comment type="caution">
    <text evidence="2">The sequence shown here is derived from an EMBL/GenBank/DDBJ whole genome shotgun (WGS) entry which is preliminary data.</text>
</comment>
<feature type="transmembrane region" description="Helical" evidence="1">
    <location>
        <begin position="290"/>
        <end position="310"/>
    </location>
</feature>
<keyword evidence="1" id="KW-0472">Membrane</keyword>
<evidence type="ECO:0000313" key="2">
    <source>
        <dbReference type="EMBL" id="KAK9925327.1"/>
    </source>
</evidence>
<dbReference type="AlphaFoldDB" id="A0AAW1WKX7"/>
<feature type="transmembrane region" description="Helical" evidence="1">
    <location>
        <begin position="78"/>
        <end position="101"/>
    </location>
</feature>
<reference evidence="2 3" key="1">
    <citation type="journal article" date="2023" name="G3 (Bethesda)">
        <title>A chromosome-length genome assembly and annotation of blackberry (Rubus argutus, cv. 'Hillquist').</title>
        <authorList>
            <person name="Bruna T."/>
            <person name="Aryal R."/>
            <person name="Dudchenko O."/>
            <person name="Sargent D.J."/>
            <person name="Mead D."/>
            <person name="Buti M."/>
            <person name="Cavallini A."/>
            <person name="Hytonen T."/>
            <person name="Andres J."/>
            <person name="Pham M."/>
            <person name="Weisz D."/>
            <person name="Mascagni F."/>
            <person name="Usai G."/>
            <person name="Natali L."/>
            <person name="Bassil N."/>
            <person name="Fernandez G.E."/>
            <person name="Lomsadze A."/>
            <person name="Armour M."/>
            <person name="Olukolu B."/>
            <person name="Poorten T."/>
            <person name="Britton C."/>
            <person name="Davik J."/>
            <person name="Ashrafi H."/>
            <person name="Aiden E.L."/>
            <person name="Borodovsky M."/>
            <person name="Worthington M."/>
        </authorList>
    </citation>
    <scope>NUCLEOTIDE SEQUENCE [LARGE SCALE GENOMIC DNA]</scope>
    <source>
        <strain evidence="2">PI 553951</strain>
    </source>
</reference>